<dbReference type="PANTHER" id="PTHR24291">
    <property type="entry name" value="CYTOCHROME P450 FAMILY 4"/>
    <property type="match status" value="1"/>
</dbReference>
<dbReference type="PRINTS" id="PR00385">
    <property type="entry name" value="P450"/>
</dbReference>
<dbReference type="PRINTS" id="PR00463">
    <property type="entry name" value="EP450I"/>
</dbReference>
<gene>
    <name evidence="7" type="ORF">UFOPK3204_00424</name>
</gene>
<dbReference type="GO" id="GO:0005506">
    <property type="term" value="F:iron ion binding"/>
    <property type="evidence" value="ECO:0007669"/>
    <property type="project" value="InterPro"/>
</dbReference>
<dbReference type="GO" id="GO:0020037">
    <property type="term" value="F:heme binding"/>
    <property type="evidence" value="ECO:0007669"/>
    <property type="project" value="InterPro"/>
</dbReference>
<sequence>MTQTLEDIPLISDMPHPVTAWSEFIARASAHGPMFRFLLNGEIALWLNDATLMRALLKAPFSEVGVGPLIKGFESAGGLGFAITVNYSDSWRPRHHVLQRPLSHRGVRELGPLLQDSLRTSIAAWRPSNDFDPDTMMTDLILDALGTTLFSGDHREFIDVIHEFDVERNSAFVMISQDPAYIPSDRPEFAQALGALNAFIYSMIAARRAAPSEDLLSRIVTSALQGDEPMSDQELRDEVVGLIYAGHKTTANTLAFAACILSTHPDVQEALAAQVAGIAGASDFHERWEEAVPLASEIVTETLRLYPVGDLIDRTVVGTFDMNGVVLPEGLPVLFSTWIPHHNPEAFEVPEEFSTSHCPAGRMTDMQKDSYLPFSTGPKVCLGIHLATYEAGLALALLAERWALVSDEDTALSLAHDPLLYARPWPRLSLVAR</sequence>
<comment type="similarity">
    <text evidence="1">Belongs to the cytochrome P450 family.</text>
</comment>
<evidence type="ECO:0000256" key="1">
    <source>
        <dbReference type="ARBA" id="ARBA00010617"/>
    </source>
</evidence>
<accession>A0A6J6ZWV1</accession>
<dbReference type="GO" id="GO:0016705">
    <property type="term" value="F:oxidoreductase activity, acting on paired donors, with incorporation or reduction of molecular oxygen"/>
    <property type="evidence" value="ECO:0007669"/>
    <property type="project" value="InterPro"/>
</dbReference>
<dbReference type="InterPro" id="IPR001128">
    <property type="entry name" value="Cyt_P450"/>
</dbReference>
<dbReference type="AlphaFoldDB" id="A0A6J6ZWV1"/>
<keyword evidence="2" id="KW-0349">Heme</keyword>
<dbReference type="InterPro" id="IPR036396">
    <property type="entry name" value="Cyt_P450_sf"/>
</dbReference>
<evidence type="ECO:0000256" key="2">
    <source>
        <dbReference type="ARBA" id="ARBA00022617"/>
    </source>
</evidence>
<dbReference type="EMBL" id="CAFABK010000012">
    <property type="protein sequence ID" value="CAB4825006.1"/>
    <property type="molecule type" value="Genomic_DNA"/>
</dbReference>
<evidence type="ECO:0000256" key="6">
    <source>
        <dbReference type="ARBA" id="ARBA00023033"/>
    </source>
</evidence>
<dbReference type="InterPro" id="IPR017972">
    <property type="entry name" value="Cyt_P450_CS"/>
</dbReference>
<dbReference type="PROSITE" id="PS00086">
    <property type="entry name" value="CYTOCHROME_P450"/>
    <property type="match status" value="1"/>
</dbReference>
<dbReference type="InterPro" id="IPR002401">
    <property type="entry name" value="Cyt_P450_E_grp-I"/>
</dbReference>
<dbReference type="GO" id="GO:0004497">
    <property type="term" value="F:monooxygenase activity"/>
    <property type="evidence" value="ECO:0007669"/>
    <property type="project" value="UniProtKB-KW"/>
</dbReference>
<keyword evidence="3" id="KW-0479">Metal-binding</keyword>
<keyword evidence="4" id="KW-0560">Oxidoreductase</keyword>
<dbReference type="SUPFAM" id="SSF48264">
    <property type="entry name" value="Cytochrome P450"/>
    <property type="match status" value="1"/>
</dbReference>
<evidence type="ECO:0000313" key="7">
    <source>
        <dbReference type="EMBL" id="CAB4825006.1"/>
    </source>
</evidence>
<keyword evidence="6" id="KW-0503">Monooxygenase</keyword>
<keyword evidence="5" id="KW-0408">Iron</keyword>
<protein>
    <submittedName>
        <fullName evidence="7">Unannotated protein</fullName>
    </submittedName>
</protein>
<organism evidence="7">
    <name type="scientific">freshwater metagenome</name>
    <dbReference type="NCBI Taxonomy" id="449393"/>
    <lineage>
        <taxon>unclassified sequences</taxon>
        <taxon>metagenomes</taxon>
        <taxon>ecological metagenomes</taxon>
    </lineage>
</organism>
<dbReference type="InterPro" id="IPR050196">
    <property type="entry name" value="Cytochrome_P450_Monoox"/>
</dbReference>
<dbReference type="PANTHER" id="PTHR24291:SF50">
    <property type="entry name" value="BIFUNCTIONAL ALBAFLAVENONE MONOOXYGENASE_TERPENE SYNTHASE"/>
    <property type="match status" value="1"/>
</dbReference>
<dbReference type="Gene3D" id="1.10.630.10">
    <property type="entry name" value="Cytochrome P450"/>
    <property type="match status" value="1"/>
</dbReference>
<proteinExistence type="inferred from homology"/>
<evidence type="ECO:0000256" key="5">
    <source>
        <dbReference type="ARBA" id="ARBA00023004"/>
    </source>
</evidence>
<dbReference type="Pfam" id="PF00067">
    <property type="entry name" value="p450"/>
    <property type="match status" value="1"/>
</dbReference>
<name>A0A6J6ZWV1_9ZZZZ</name>
<evidence type="ECO:0000256" key="4">
    <source>
        <dbReference type="ARBA" id="ARBA00023002"/>
    </source>
</evidence>
<evidence type="ECO:0000256" key="3">
    <source>
        <dbReference type="ARBA" id="ARBA00022723"/>
    </source>
</evidence>
<reference evidence="7" key="1">
    <citation type="submission" date="2020-05" db="EMBL/GenBank/DDBJ databases">
        <authorList>
            <person name="Chiriac C."/>
            <person name="Salcher M."/>
            <person name="Ghai R."/>
            <person name="Kavagutti S V."/>
        </authorList>
    </citation>
    <scope>NUCLEOTIDE SEQUENCE</scope>
</reference>